<evidence type="ECO:0000313" key="1">
    <source>
        <dbReference type="EMBL" id="KAK9326062.1"/>
    </source>
</evidence>
<sequence length="559" mass="63771">MVSILNARFSPRLFAIALVAFAAATFLMVVVPSSSVSNKSRNLQTPTLANPNQPASATGDPVENAAVTTGQTEVTAEDEEEADNFSSKIGSLLSWKPAAWTPKDDDEAEAEDTEPGPEPELAPEPVMPPQCNDPYRQPGFLHIPTTYELNVQWIPYFETDFLDIPDPSSARYPTDKPPKFTEGGPPGDVIRRSPHKWHKDLINYTQILRRIQKFAQEKDSDPFDLNDEQKDLISRSNWAHNRRVLVLGDSIDRFMVKFFCSDLGSKAEVTDHPEYGGQHTTLSCHIPILNFTIYHWHVASLYTYRPDWFWLPHIKYVAFEERFEKLFQPVWHEVIGLNGKSPDLILFQSGSWDERVFREAGRFEDGDLELPADQKKKKYDQLSKVGLGRGGRQLVWSELVFFKSRMEKFITFVRDRFGAETPLMYRSLTTRKESASMDLAGINMDRITRALATKHDIEIFEWARIAAAFSPAYMDYLHIGQGPLSYTWSNMLLYYLFRATGGVEYNGTVERFPDSVKQYVFDGEAVNGAPTIQVKKNPDTSVDKFWAECHKYNVHWGGR</sequence>
<proteinExistence type="predicted"/>
<reference evidence="2" key="1">
    <citation type="journal article" date="2024" name="Front. Bioeng. Biotechnol.">
        <title>Genome-scale model development and genomic sequencing of the oleaginous clade Lipomyces.</title>
        <authorList>
            <person name="Czajka J.J."/>
            <person name="Han Y."/>
            <person name="Kim J."/>
            <person name="Mondo S.J."/>
            <person name="Hofstad B.A."/>
            <person name="Robles A."/>
            <person name="Haridas S."/>
            <person name="Riley R."/>
            <person name="LaButti K."/>
            <person name="Pangilinan J."/>
            <person name="Andreopoulos W."/>
            <person name="Lipzen A."/>
            <person name="Yan J."/>
            <person name="Wang M."/>
            <person name="Ng V."/>
            <person name="Grigoriev I.V."/>
            <person name="Spatafora J.W."/>
            <person name="Magnuson J.K."/>
            <person name="Baker S.E."/>
            <person name="Pomraning K.R."/>
        </authorList>
    </citation>
    <scope>NUCLEOTIDE SEQUENCE [LARGE SCALE GENOMIC DNA]</scope>
    <source>
        <strain evidence="2">CBS 10300</strain>
    </source>
</reference>
<evidence type="ECO:0000313" key="2">
    <source>
        <dbReference type="Proteomes" id="UP001489719"/>
    </source>
</evidence>
<dbReference type="Proteomes" id="UP001489719">
    <property type="component" value="Unassembled WGS sequence"/>
</dbReference>
<protein>
    <submittedName>
        <fullName evidence="1">Uncharacterized protein</fullName>
    </submittedName>
</protein>
<keyword evidence="2" id="KW-1185">Reference proteome</keyword>
<organism evidence="1 2">
    <name type="scientific">Lipomyces orientalis</name>
    <dbReference type="NCBI Taxonomy" id="1233043"/>
    <lineage>
        <taxon>Eukaryota</taxon>
        <taxon>Fungi</taxon>
        <taxon>Dikarya</taxon>
        <taxon>Ascomycota</taxon>
        <taxon>Saccharomycotina</taxon>
        <taxon>Lipomycetes</taxon>
        <taxon>Lipomycetales</taxon>
        <taxon>Lipomycetaceae</taxon>
        <taxon>Lipomyces</taxon>
    </lineage>
</organism>
<accession>A0ACC3TZC6</accession>
<name>A0ACC3TZC6_9ASCO</name>
<gene>
    <name evidence="1" type="ORF">V1517DRAFT_312583</name>
</gene>
<comment type="caution">
    <text evidence="1">The sequence shown here is derived from an EMBL/GenBank/DDBJ whole genome shotgun (WGS) entry which is preliminary data.</text>
</comment>
<dbReference type="EMBL" id="MU970036">
    <property type="protein sequence ID" value="KAK9326062.1"/>
    <property type="molecule type" value="Genomic_DNA"/>
</dbReference>